<evidence type="ECO:0000313" key="2">
    <source>
        <dbReference type="Proteomes" id="UP001276659"/>
    </source>
</evidence>
<dbReference type="AlphaFoldDB" id="A0AAE0DJV5"/>
<dbReference type="EMBL" id="JASNWA010000009">
    <property type="protein sequence ID" value="KAK3169678.1"/>
    <property type="molecule type" value="Genomic_DNA"/>
</dbReference>
<gene>
    <name evidence="1" type="ORF">OEA41_009062</name>
</gene>
<dbReference type="Proteomes" id="UP001276659">
    <property type="component" value="Unassembled WGS sequence"/>
</dbReference>
<protein>
    <submittedName>
        <fullName evidence="1">Uncharacterized protein</fullName>
    </submittedName>
</protein>
<reference evidence="1" key="1">
    <citation type="submission" date="2022-11" db="EMBL/GenBank/DDBJ databases">
        <title>Chromosomal genome sequence assembly and mating type (MAT) locus characterization of the leprose asexual lichenized fungus Lepraria neglecta (Nyl.) Erichsen.</title>
        <authorList>
            <person name="Allen J.L."/>
            <person name="Pfeffer B."/>
        </authorList>
    </citation>
    <scope>NUCLEOTIDE SEQUENCE</scope>
    <source>
        <strain evidence="1">Allen 5258</strain>
    </source>
</reference>
<keyword evidence="2" id="KW-1185">Reference proteome</keyword>
<organism evidence="1 2">
    <name type="scientific">Lepraria neglecta</name>
    <dbReference type="NCBI Taxonomy" id="209136"/>
    <lineage>
        <taxon>Eukaryota</taxon>
        <taxon>Fungi</taxon>
        <taxon>Dikarya</taxon>
        <taxon>Ascomycota</taxon>
        <taxon>Pezizomycotina</taxon>
        <taxon>Lecanoromycetes</taxon>
        <taxon>OSLEUM clade</taxon>
        <taxon>Lecanoromycetidae</taxon>
        <taxon>Lecanorales</taxon>
        <taxon>Lecanorineae</taxon>
        <taxon>Stereocaulaceae</taxon>
        <taxon>Lepraria</taxon>
    </lineage>
</organism>
<sequence length="322" mass="36137">MKALRLLEDLTNEEQAMFDKVSIEAVLYDASAAEKKHGVCSKSRALSKKFEPLVSAIDQYGEAIDVYANAYPLALSPLWASIRIVLHLDNLDAKMEIDERRQLLKGLSTVDYTAKHHKIQNARYEGTGDWVFESEAHLAWEKSEASENICSAIAACLRICIIVDDLDECKKAARRDVIALLEYLLTLEITIIKVLVSSREDDQSLTSLDAYPRIQLSESMLAADIEAIITESVGSKIHDRELKVNDPTLEHEIVSELVTKAHGMFLWVFFQLEELCDAPSDTSVREILREFPKGVAATYGRILGRLGKAKNKIPSKVFKWVA</sequence>
<dbReference type="PANTHER" id="PTHR10039:SF14">
    <property type="entry name" value="NACHT DOMAIN-CONTAINING PROTEIN"/>
    <property type="match status" value="1"/>
</dbReference>
<proteinExistence type="predicted"/>
<name>A0AAE0DJV5_9LECA</name>
<evidence type="ECO:0000313" key="1">
    <source>
        <dbReference type="EMBL" id="KAK3169678.1"/>
    </source>
</evidence>
<dbReference type="PANTHER" id="PTHR10039">
    <property type="entry name" value="AMELOGENIN"/>
    <property type="match status" value="1"/>
</dbReference>
<comment type="caution">
    <text evidence="1">The sequence shown here is derived from an EMBL/GenBank/DDBJ whole genome shotgun (WGS) entry which is preliminary data.</text>
</comment>
<accession>A0AAE0DJV5</accession>